<gene>
    <name evidence="7" type="ORF">P5673_005816</name>
</gene>
<reference evidence="7" key="2">
    <citation type="journal article" date="2023" name="Science">
        <title>Genomic signatures of disease resistance in endangered staghorn corals.</title>
        <authorList>
            <person name="Vollmer S.V."/>
            <person name="Selwyn J.D."/>
            <person name="Despard B.A."/>
            <person name="Roesel C.L."/>
        </authorList>
    </citation>
    <scope>NUCLEOTIDE SEQUENCE</scope>
    <source>
        <strain evidence="7">K2</strain>
    </source>
</reference>
<dbReference type="Pfam" id="PF15786">
    <property type="entry name" value="PET117"/>
    <property type="match status" value="1"/>
</dbReference>
<dbReference type="Proteomes" id="UP001249851">
    <property type="component" value="Unassembled WGS sequence"/>
</dbReference>
<evidence type="ECO:0000256" key="6">
    <source>
        <dbReference type="SAM" id="Phobius"/>
    </source>
</evidence>
<evidence type="ECO:0000313" key="7">
    <source>
        <dbReference type="EMBL" id="KAK2569955.1"/>
    </source>
</evidence>
<dbReference type="PANTHER" id="PTHR28163">
    <property type="entry name" value="PROTEIN PET117 HOMOLOG, MITOCHONDRIAL"/>
    <property type="match status" value="1"/>
</dbReference>
<dbReference type="EMBL" id="JARQWQ010000009">
    <property type="protein sequence ID" value="KAK2569955.1"/>
    <property type="molecule type" value="Genomic_DNA"/>
</dbReference>
<evidence type="ECO:0000256" key="4">
    <source>
        <dbReference type="ARBA" id="ARBA00023128"/>
    </source>
</evidence>
<organism evidence="7 8">
    <name type="scientific">Acropora cervicornis</name>
    <name type="common">Staghorn coral</name>
    <dbReference type="NCBI Taxonomy" id="6130"/>
    <lineage>
        <taxon>Eukaryota</taxon>
        <taxon>Metazoa</taxon>
        <taxon>Cnidaria</taxon>
        <taxon>Anthozoa</taxon>
        <taxon>Hexacorallia</taxon>
        <taxon>Scleractinia</taxon>
        <taxon>Astrocoeniina</taxon>
        <taxon>Acroporidae</taxon>
        <taxon>Acropora</taxon>
    </lineage>
</organism>
<reference evidence="7" key="1">
    <citation type="journal article" date="2023" name="G3 (Bethesda)">
        <title>Whole genome assembly and annotation of the endangered Caribbean coral Acropora cervicornis.</title>
        <authorList>
            <person name="Selwyn J.D."/>
            <person name="Vollmer S.V."/>
        </authorList>
    </citation>
    <scope>NUCLEOTIDE SEQUENCE</scope>
    <source>
        <strain evidence="7">K2</strain>
    </source>
</reference>
<comment type="similarity">
    <text evidence="2">Belongs to the PET117 family.</text>
</comment>
<dbReference type="AlphaFoldDB" id="A0AAD9QYX0"/>
<name>A0AAD9QYX0_ACRCE</name>
<evidence type="ECO:0000256" key="3">
    <source>
        <dbReference type="ARBA" id="ARBA00022946"/>
    </source>
</evidence>
<evidence type="ECO:0000256" key="5">
    <source>
        <dbReference type="SAM" id="Coils"/>
    </source>
</evidence>
<evidence type="ECO:0000256" key="1">
    <source>
        <dbReference type="ARBA" id="ARBA00004173"/>
    </source>
</evidence>
<feature type="coiled-coil region" evidence="5">
    <location>
        <begin position="36"/>
        <end position="73"/>
    </location>
</feature>
<evidence type="ECO:0000313" key="8">
    <source>
        <dbReference type="Proteomes" id="UP001249851"/>
    </source>
</evidence>
<keyword evidence="8" id="KW-1185">Reference proteome</keyword>
<comment type="subcellular location">
    <subcellularLocation>
        <location evidence="1">Mitochondrion</location>
    </subcellularLocation>
</comment>
<keyword evidence="4" id="KW-0496">Mitochondrion</keyword>
<accession>A0AAD9QYX0</accession>
<dbReference type="GO" id="GO:0033617">
    <property type="term" value="P:mitochondrial respiratory chain complex IV assembly"/>
    <property type="evidence" value="ECO:0007669"/>
    <property type="project" value="TreeGrafter"/>
</dbReference>
<feature type="transmembrane region" description="Helical" evidence="6">
    <location>
        <begin position="6"/>
        <end position="24"/>
    </location>
</feature>
<proteinExistence type="inferred from homology"/>
<keyword evidence="3" id="KW-0809">Transit peptide</keyword>
<dbReference type="GO" id="GO:0005739">
    <property type="term" value="C:mitochondrion"/>
    <property type="evidence" value="ECO:0007669"/>
    <property type="project" value="UniProtKB-SubCell"/>
</dbReference>
<dbReference type="PANTHER" id="PTHR28163:SF1">
    <property type="entry name" value="PROTEIN PET117 HOMOLOG, MITOCHONDRIAL"/>
    <property type="match status" value="1"/>
</dbReference>
<protein>
    <submittedName>
        <fullName evidence="7">Protein PET117-like protein</fullName>
    </submittedName>
</protein>
<keyword evidence="6" id="KW-0812">Transmembrane</keyword>
<dbReference type="InterPro" id="IPR031568">
    <property type="entry name" value="Pet117"/>
</dbReference>
<sequence>MVSRGAKVVLGGALCFASAIIILVHKMQQADRLRLREGVLRDMERQERKRKNMEELKQQIELTRKLQEQRENDVASN</sequence>
<comment type="caution">
    <text evidence="7">The sequence shown here is derived from an EMBL/GenBank/DDBJ whole genome shotgun (WGS) entry which is preliminary data.</text>
</comment>
<evidence type="ECO:0000256" key="2">
    <source>
        <dbReference type="ARBA" id="ARBA00008197"/>
    </source>
</evidence>
<keyword evidence="6" id="KW-0472">Membrane</keyword>
<keyword evidence="5" id="KW-0175">Coiled coil</keyword>
<keyword evidence="6" id="KW-1133">Transmembrane helix</keyword>